<keyword evidence="2" id="KW-0012">Acyltransferase</keyword>
<dbReference type="InterPro" id="IPR000182">
    <property type="entry name" value="GNAT_dom"/>
</dbReference>
<name>A0ABU2NAQ5_9PSEU</name>
<proteinExistence type="predicted"/>
<accession>A0ABU2NAQ5</accession>
<dbReference type="EMBL" id="JAVREJ010000008">
    <property type="protein sequence ID" value="MDT0350563.1"/>
    <property type="molecule type" value="Genomic_DNA"/>
</dbReference>
<dbReference type="SUPFAM" id="SSF55729">
    <property type="entry name" value="Acyl-CoA N-acyltransferases (Nat)"/>
    <property type="match status" value="1"/>
</dbReference>
<keyword evidence="2" id="KW-0808">Transferase</keyword>
<dbReference type="Gene3D" id="3.40.630.30">
    <property type="match status" value="1"/>
</dbReference>
<dbReference type="InterPro" id="IPR016181">
    <property type="entry name" value="Acyl_CoA_acyltransferase"/>
</dbReference>
<dbReference type="RefSeq" id="WP_311556589.1">
    <property type="nucleotide sequence ID" value="NZ_JAVREJ010000008.1"/>
</dbReference>
<reference evidence="3" key="1">
    <citation type="submission" date="2023-07" db="EMBL/GenBank/DDBJ databases">
        <title>30 novel species of actinomycetes from the DSMZ collection.</title>
        <authorList>
            <person name="Nouioui I."/>
        </authorList>
    </citation>
    <scope>NUCLEOTIDE SEQUENCE [LARGE SCALE GENOMIC DNA]</scope>
    <source>
        <strain evidence="3">DSM 45834</strain>
    </source>
</reference>
<dbReference type="Proteomes" id="UP001183202">
    <property type="component" value="Unassembled WGS sequence"/>
</dbReference>
<evidence type="ECO:0000259" key="1">
    <source>
        <dbReference type="PROSITE" id="PS51186"/>
    </source>
</evidence>
<dbReference type="InterPro" id="IPR003484">
    <property type="entry name" value="NodA"/>
</dbReference>
<evidence type="ECO:0000313" key="2">
    <source>
        <dbReference type="EMBL" id="MDT0350563.1"/>
    </source>
</evidence>
<organism evidence="2 3">
    <name type="scientific">Pseudonocardia charpentierae</name>
    <dbReference type="NCBI Taxonomy" id="3075545"/>
    <lineage>
        <taxon>Bacteria</taxon>
        <taxon>Bacillati</taxon>
        <taxon>Actinomycetota</taxon>
        <taxon>Actinomycetes</taxon>
        <taxon>Pseudonocardiales</taxon>
        <taxon>Pseudonocardiaceae</taxon>
        <taxon>Pseudonocardia</taxon>
    </lineage>
</organism>
<keyword evidence="3" id="KW-1185">Reference proteome</keyword>
<dbReference type="CDD" id="cd04301">
    <property type="entry name" value="NAT_SF"/>
    <property type="match status" value="1"/>
</dbReference>
<dbReference type="EC" id="2.3.1.-" evidence="2"/>
<evidence type="ECO:0000313" key="3">
    <source>
        <dbReference type="Proteomes" id="UP001183202"/>
    </source>
</evidence>
<dbReference type="PROSITE" id="PS51186">
    <property type="entry name" value="GNAT"/>
    <property type="match status" value="1"/>
</dbReference>
<dbReference type="Pfam" id="PF02474">
    <property type="entry name" value="NodA"/>
    <property type="match status" value="1"/>
</dbReference>
<gene>
    <name evidence="2" type="ORF">RM445_13610</name>
</gene>
<comment type="caution">
    <text evidence="2">The sequence shown here is derived from an EMBL/GenBank/DDBJ whole genome shotgun (WGS) entry which is preliminary data.</text>
</comment>
<sequence length="184" mass="19419">MNAAADLSWACTWEDDVTAAEHDALGALLARCFVRSRTPFGPGRSWSSARPELRVVAHADGQPVAHIAVLRRFLQVDGRAVLVGDVGLVAVDPALQGGGVGAELLARGSATLDGLELPFGYLTCGEQVAGFYGSGGWVRVPGPTRMVRADGRVQVYGGVSMVLPVRAGIERWPAGQVDRNGWEV</sequence>
<protein>
    <submittedName>
        <fullName evidence="2">GNAT family N-acetyltransferase</fullName>
        <ecNumber evidence="2">2.3.1.-</ecNumber>
    </submittedName>
</protein>
<feature type="domain" description="N-acetyltransferase" evidence="1">
    <location>
        <begin position="12"/>
        <end position="166"/>
    </location>
</feature>
<dbReference type="GO" id="GO:0016746">
    <property type="term" value="F:acyltransferase activity"/>
    <property type="evidence" value="ECO:0007669"/>
    <property type="project" value="UniProtKB-KW"/>
</dbReference>